<dbReference type="PANTHER" id="PTHR47332">
    <property type="entry name" value="SET DOMAIN-CONTAINING PROTEIN 5"/>
    <property type="match status" value="1"/>
</dbReference>
<reference evidence="3" key="1">
    <citation type="submission" date="2021-02" db="EMBL/GenBank/DDBJ databases">
        <authorList>
            <person name="Nieuwenhuis M."/>
            <person name="Van De Peppel L.J.J."/>
        </authorList>
    </citation>
    <scope>NUCLEOTIDE SEQUENCE</scope>
    <source>
        <strain evidence="3">D49</strain>
    </source>
</reference>
<dbReference type="Proteomes" id="UP000717328">
    <property type="component" value="Unassembled WGS sequence"/>
</dbReference>
<dbReference type="InterPro" id="IPR046341">
    <property type="entry name" value="SET_dom_sf"/>
</dbReference>
<dbReference type="AlphaFoldDB" id="A0A9P7KNM6"/>
<sequence length="479" mass="52592">MPSKDRTPSPSLDSFPAWCSPSAGPSLNTNTKTKTKTKTPPPHICAKINAQVAANPALGRPDFDFANHVRSRAYTIQTFEFEDGGESAVLLDTGVERLLPPAFAPPYAPFRTGTGPGPGPGNGTFVIGDAGENGLGMFAARDIPSGALILAEHPLIVAPYLMGISVRLADVYAELFRRLSPESRHDLMALANSRPVGECGALEAVVRTNALGIQLRVPDVEYPEIATHRAVFVNTSRCNHSCGPNARWEWDTHTFALYLSAVRPIMHGEEITIQYIACTAPRDERRAALEALYGFTCRCAYCTLSPDATEKSDAARVWLGEFWGSLPPFEAWCLERGTLTSPSTPSDEDRSENGEPEPEPEPETDPRIRAHLTALRLIKHEQLHVLDPERHVDEIAMCFGALGDREMFRAWTRRVRDAKVGVVGVCSGGAGAEGEGAEWEGEGKGARGEVFRKWLERPESFPTWGWKVGFRDEREEEEE</sequence>
<dbReference type="Gene3D" id="2.170.270.10">
    <property type="entry name" value="SET domain"/>
    <property type="match status" value="1"/>
</dbReference>
<gene>
    <name evidence="3" type="ORF">H0H81_011438</name>
</gene>
<keyword evidence="4" id="KW-1185">Reference proteome</keyword>
<organism evidence="3 4">
    <name type="scientific">Sphagnurus paluster</name>
    <dbReference type="NCBI Taxonomy" id="117069"/>
    <lineage>
        <taxon>Eukaryota</taxon>
        <taxon>Fungi</taxon>
        <taxon>Dikarya</taxon>
        <taxon>Basidiomycota</taxon>
        <taxon>Agaricomycotina</taxon>
        <taxon>Agaricomycetes</taxon>
        <taxon>Agaricomycetidae</taxon>
        <taxon>Agaricales</taxon>
        <taxon>Tricholomatineae</taxon>
        <taxon>Lyophyllaceae</taxon>
        <taxon>Sphagnurus</taxon>
    </lineage>
</organism>
<dbReference type="PROSITE" id="PS50280">
    <property type="entry name" value="SET"/>
    <property type="match status" value="1"/>
</dbReference>
<evidence type="ECO:0000256" key="1">
    <source>
        <dbReference type="SAM" id="MobiDB-lite"/>
    </source>
</evidence>
<feature type="domain" description="SET" evidence="2">
    <location>
        <begin position="120"/>
        <end position="276"/>
    </location>
</feature>
<dbReference type="OrthoDB" id="265717at2759"/>
<protein>
    <recommendedName>
        <fullName evidence="2">SET domain-containing protein</fullName>
    </recommendedName>
</protein>
<feature type="compositionally biased region" description="Acidic residues" evidence="1">
    <location>
        <begin position="354"/>
        <end position="363"/>
    </location>
</feature>
<dbReference type="InterPro" id="IPR001214">
    <property type="entry name" value="SET_dom"/>
</dbReference>
<dbReference type="PANTHER" id="PTHR47332:SF4">
    <property type="entry name" value="SET DOMAIN-CONTAINING PROTEIN 5"/>
    <property type="match status" value="1"/>
</dbReference>
<comment type="caution">
    <text evidence="3">The sequence shown here is derived from an EMBL/GenBank/DDBJ whole genome shotgun (WGS) entry which is preliminary data.</text>
</comment>
<dbReference type="EMBL" id="JABCKI010000039">
    <property type="protein sequence ID" value="KAG5653686.1"/>
    <property type="molecule type" value="Genomic_DNA"/>
</dbReference>
<dbReference type="CDD" id="cd20071">
    <property type="entry name" value="SET_SMYD"/>
    <property type="match status" value="1"/>
</dbReference>
<feature type="region of interest" description="Disordered" evidence="1">
    <location>
        <begin position="339"/>
        <end position="367"/>
    </location>
</feature>
<evidence type="ECO:0000313" key="3">
    <source>
        <dbReference type="EMBL" id="KAG5653686.1"/>
    </source>
</evidence>
<dbReference type="Pfam" id="PF00856">
    <property type="entry name" value="SET"/>
    <property type="match status" value="1"/>
</dbReference>
<accession>A0A9P7KNM6</accession>
<dbReference type="InterPro" id="IPR053185">
    <property type="entry name" value="SET_domain_protein"/>
</dbReference>
<reference evidence="3" key="2">
    <citation type="submission" date="2021-10" db="EMBL/GenBank/DDBJ databases">
        <title>Phylogenomics reveals ancestral predisposition of the termite-cultivated fungus Termitomyces towards a domesticated lifestyle.</title>
        <authorList>
            <person name="Auxier B."/>
            <person name="Grum-Grzhimaylo A."/>
            <person name="Cardenas M.E."/>
            <person name="Lodge J.D."/>
            <person name="Laessoe T."/>
            <person name="Pedersen O."/>
            <person name="Smith M.E."/>
            <person name="Kuyper T.W."/>
            <person name="Franco-Molano E.A."/>
            <person name="Baroni T.J."/>
            <person name="Aanen D.K."/>
        </authorList>
    </citation>
    <scope>NUCLEOTIDE SEQUENCE</scope>
    <source>
        <strain evidence="3">D49</strain>
    </source>
</reference>
<feature type="region of interest" description="Disordered" evidence="1">
    <location>
        <begin position="1"/>
        <end position="42"/>
    </location>
</feature>
<dbReference type="SUPFAM" id="SSF82199">
    <property type="entry name" value="SET domain"/>
    <property type="match status" value="1"/>
</dbReference>
<name>A0A9P7KNM6_9AGAR</name>
<evidence type="ECO:0000259" key="2">
    <source>
        <dbReference type="PROSITE" id="PS50280"/>
    </source>
</evidence>
<dbReference type="SMART" id="SM00317">
    <property type="entry name" value="SET"/>
    <property type="match status" value="1"/>
</dbReference>
<evidence type="ECO:0000313" key="4">
    <source>
        <dbReference type="Proteomes" id="UP000717328"/>
    </source>
</evidence>
<proteinExistence type="predicted"/>